<keyword evidence="4 7" id="KW-0812">Transmembrane</keyword>
<keyword evidence="10" id="KW-1185">Reference proteome</keyword>
<sequence>MEIYNKKRYSRWYERIFFSTTIQSCLGVFISSLLPAFIMWEDKWQVDTRSNTIIVTSLTFIFIALTLRILMKYPGNKSSSFIISSVIVWYFIALTILTIFRLDYSNLLLGISFFLTSLFCFIGYFLSRNWIIPKIAYIPLGKAKNIHTIKNVEWIQLIEPNLGIRRINAIAVDLHSPELTAVWQSFLAKCTLNGIPVYNVRQLEESLTGRVKIRHMYENDLGSLLPSPIYSLVKRLMDIVLIIATFPITLPIMAITAVAIRLESEGGALFIQKRVGQGGKEFTIYKFRSMCHDSEKNGAQFASANDMRVTHIGKFIRKTRIDELPQFFNVLKGDMSLIGPRPEQKNFVDKFEEKIPFYNYRHIVKPGISGWAQVVQGYAADVDDTQVKVEHDFYYIKHFSLWLDILIIFKTLKTMFTGFGAR</sequence>
<feature type="transmembrane region" description="Helical" evidence="7">
    <location>
        <begin position="16"/>
        <end position="40"/>
    </location>
</feature>
<feature type="transmembrane region" description="Helical" evidence="7">
    <location>
        <begin position="239"/>
        <end position="260"/>
    </location>
</feature>
<keyword evidence="5 7" id="KW-1133">Transmembrane helix</keyword>
<keyword evidence="3" id="KW-0808">Transferase</keyword>
<evidence type="ECO:0000256" key="3">
    <source>
        <dbReference type="ARBA" id="ARBA00022679"/>
    </source>
</evidence>
<protein>
    <recommendedName>
        <fullName evidence="8">Bacterial sugar transferase domain-containing protein</fullName>
    </recommendedName>
</protein>
<feature type="transmembrane region" description="Helical" evidence="7">
    <location>
        <begin position="52"/>
        <end position="70"/>
    </location>
</feature>
<feature type="transmembrane region" description="Helical" evidence="7">
    <location>
        <begin position="107"/>
        <end position="126"/>
    </location>
</feature>
<name>A0A0J5P3U8_9PAST</name>
<comment type="similarity">
    <text evidence="2">Belongs to the bacterial sugar transferase family.</text>
</comment>
<evidence type="ECO:0000313" key="9">
    <source>
        <dbReference type="EMBL" id="KMK51138.1"/>
    </source>
</evidence>
<dbReference type="AlphaFoldDB" id="A0A0J5P3U8"/>
<dbReference type="STRING" id="67855.RO21_08000"/>
<dbReference type="PATRIC" id="fig|67855.3.peg.1642"/>
<dbReference type="PANTHER" id="PTHR30576:SF0">
    <property type="entry name" value="UNDECAPRENYL-PHOSPHATE N-ACETYLGALACTOSAMINYL 1-PHOSPHATE TRANSFERASE-RELATED"/>
    <property type="match status" value="1"/>
</dbReference>
<reference evidence="9 10" key="1">
    <citation type="submission" date="2014-12" db="EMBL/GenBank/DDBJ databases">
        <title>Reclassification of Actinobacillus muris as Muribacter muris.</title>
        <authorList>
            <person name="Christensen H."/>
            <person name="Nicklas W."/>
            <person name="Bisgaard M."/>
        </authorList>
    </citation>
    <scope>NUCLEOTIDE SEQUENCE [LARGE SCALE GENOMIC DNA]</scope>
    <source>
        <strain evidence="9 10">Ackerman80-443D</strain>
    </source>
</reference>
<keyword evidence="6 7" id="KW-0472">Membrane</keyword>
<dbReference type="NCBIfam" id="TIGR03025">
    <property type="entry name" value="EPS_sugtrans"/>
    <property type="match status" value="1"/>
</dbReference>
<dbReference type="GO" id="GO:0016020">
    <property type="term" value="C:membrane"/>
    <property type="evidence" value="ECO:0007669"/>
    <property type="project" value="UniProtKB-SubCell"/>
</dbReference>
<dbReference type="Proteomes" id="UP000036270">
    <property type="component" value="Unassembled WGS sequence"/>
</dbReference>
<evidence type="ECO:0000259" key="8">
    <source>
        <dbReference type="Pfam" id="PF02397"/>
    </source>
</evidence>
<dbReference type="EMBL" id="JWIZ01000048">
    <property type="protein sequence ID" value="KMK51138.1"/>
    <property type="molecule type" value="Genomic_DNA"/>
</dbReference>
<comment type="caution">
    <text evidence="9">The sequence shown here is derived from an EMBL/GenBank/DDBJ whole genome shotgun (WGS) entry which is preliminary data.</text>
</comment>
<feature type="domain" description="Bacterial sugar transferase" evidence="8">
    <location>
        <begin position="234"/>
        <end position="416"/>
    </location>
</feature>
<evidence type="ECO:0000313" key="10">
    <source>
        <dbReference type="Proteomes" id="UP000036270"/>
    </source>
</evidence>
<dbReference type="InterPro" id="IPR003362">
    <property type="entry name" value="Bact_transf"/>
</dbReference>
<organism evidence="9 10">
    <name type="scientific">Muribacter muris</name>
    <dbReference type="NCBI Taxonomy" id="67855"/>
    <lineage>
        <taxon>Bacteria</taxon>
        <taxon>Pseudomonadati</taxon>
        <taxon>Pseudomonadota</taxon>
        <taxon>Gammaproteobacteria</taxon>
        <taxon>Pasteurellales</taxon>
        <taxon>Pasteurellaceae</taxon>
        <taxon>Muribacter</taxon>
    </lineage>
</organism>
<accession>A0A0J5P3U8</accession>
<dbReference type="InterPro" id="IPR017475">
    <property type="entry name" value="EPS_sugar_tfrase"/>
</dbReference>
<evidence type="ECO:0000256" key="2">
    <source>
        <dbReference type="ARBA" id="ARBA00006464"/>
    </source>
</evidence>
<dbReference type="PANTHER" id="PTHR30576">
    <property type="entry name" value="COLANIC BIOSYNTHESIS UDP-GLUCOSE LIPID CARRIER TRANSFERASE"/>
    <property type="match status" value="1"/>
</dbReference>
<dbReference type="Pfam" id="PF02397">
    <property type="entry name" value="Bac_transf"/>
    <property type="match status" value="1"/>
</dbReference>
<dbReference type="GO" id="GO:0016780">
    <property type="term" value="F:phosphotransferase activity, for other substituted phosphate groups"/>
    <property type="evidence" value="ECO:0007669"/>
    <property type="project" value="TreeGrafter"/>
</dbReference>
<feature type="transmembrane region" description="Helical" evidence="7">
    <location>
        <begin position="82"/>
        <end position="101"/>
    </location>
</feature>
<dbReference type="RefSeq" id="WP_047977275.1">
    <property type="nucleotide sequence ID" value="NZ_JWIZ01000048.1"/>
</dbReference>
<evidence type="ECO:0000256" key="1">
    <source>
        <dbReference type="ARBA" id="ARBA00004141"/>
    </source>
</evidence>
<evidence type="ECO:0000256" key="4">
    <source>
        <dbReference type="ARBA" id="ARBA00022692"/>
    </source>
</evidence>
<evidence type="ECO:0000256" key="5">
    <source>
        <dbReference type="ARBA" id="ARBA00022989"/>
    </source>
</evidence>
<gene>
    <name evidence="9" type="ORF">RO21_08000</name>
</gene>
<evidence type="ECO:0000256" key="6">
    <source>
        <dbReference type="ARBA" id="ARBA00023136"/>
    </source>
</evidence>
<comment type="subcellular location">
    <subcellularLocation>
        <location evidence="1">Membrane</location>
        <topology evidence="1">Multi-pass membrane protein</topology>
    </subcellularLocation>
</comment>
<proteinExistence type="inferred from homology"/>
<evidence type="ECO:0000256" key="7">
    <source>
        <dbReference type="SAM" id="Phobius"/>
    </source>
</evidence>